<dbReference type="EMBL" id="FWFF01000017">
    <property type="protein sequence ID" value="SLM99152.1"/>
    <property type="molecule type" value="Genomic_DNA"/>
</dbReference>
<dbReference type="InterPro" id="IPR000415">
    <property type="entry name" value="Nitroreductase-like"/>
</dbReference>
<comment type="cofactor">
    <cofactor evidence="1">
        <name>FMN</name>
        <dbReference type="ChEBI" id="CHEBI:58210"/>
    </cofactor>
</comment>
<dbReference type="InterPro" id="IPR029479">
    <property type="entry name" value="Nitroreductase"/>
</dbReference>
<dbReference type="Proteomes" id="UP000196581">
    <property type="component" value="Unassembled WGS sequence"/>
</dbReference>
<dbReference type="Gene3D" id="3.40.109.10">
    <property type="entry name" value="NADH Oxidase"/>
    <property type="match status" value="1"/>
</dbReference>
<evidence type="ECO:0000313" key="8">
    <source>
        <dbReference type="Proteomes" id="UP000196581"/>
    </source>
</evidence>
<organism evidence="7 8">
    <name type="scientific">Brevibacterium yomogidense</name>
    <dbReference type="NCBI Taxonomy" id="946573"/>
    <lineage>
        <taxon>Bacteria</taxon>
        <taxon>Bacillati</taxon>
        <taxon>Actinomycetota</taxon>
        <taxon>Actinomycetes</taxon>
        <taxon>Micrococcales</taxon>
        <taxon>Brevibacteriaceae</taxon>
        <taxon>Brevibacterium</taxon>
    </lineage>
</organism>
<evidence type="ECO:0000256" key="1">
    <source>
        <dbReference type="ARBA" id="ARBA00001917"/>
    </source>
</evidence>
<keyword evidence="3" id="KW-0285">Flavoprotein</keyword>
<dbReference type="SUPFAM" id="SSF55469">
    <property type="entry name" value="FMN-dependent nitroreductase-like"/>
    <property type="match status" value="1"/>
</dbReference>
<sequence length="233" mass="25664">MGTDDVASEERADAFTEVLADRWSCRAFLPEPVPTDVLRRMFDMAQRTASWCNTQPWHVYVATGGPVRDLASRLVDSAQTSTGNPDIAPPEKYVGVYRERRREAGFALYRSLGIEREDREGRAQQMLKNFEFFNAPHVAIITTDRLQGAYGAIDCGGYVTNLLNAATSLGVATIPQAAIAMHPDPVRAYFDIPDDRQIVCAVSFGYADAGHPANDFRTTRASVDEAVTFVGQP</sequence>
<evidence type="ECO:0000256" key="5">
    <source>
        <dbReference type="ARBA" id="ARBA00023002"/>
    </source>
</evidence>
<dbReference type="AlphaFoldDB" id="A0A1X6XIN3"/>
<accession>A0A1X6XIN3</accession>
<dbReference type="Pfam" id="PF00881">
    <property type="entry name" value="Nitroreductase"/>
    <property type="match status" value="1"/>
</dbReference>
<proteinExistence type="inferred from homology"/>
<keyword evidence="8" id="KW-1185">Reference proteome</keyword>
<keyword evidence="5" id="KW-0560">Oxidoreductase</keyword>
<evidence type="ECO:0000256" key="4">
    <source>
        <dbReference type="ARBA" id="ARBA00022643"/>
    </source>
</evidence>
<dbReference type="CDD" id="cd02136">
    <property type="entry name" value="PnbA_NfnB-like"/>
    <property type="match status" value="1"/>
</dbReference>
<comment type="similarity">
    <text evidence="2">Belongs to the nitroreductase family.</text>
</comment>
<reference evidence="8" key="1">
    <citation type="submission" date="2017-02" db="EMBL/GenBank/DDBJ databases">
        <authorList>
            <person name="Dridi B."/>
        </authorList>
    </citation>
    <scope>NUCLEOTIDE SEQUENCE [LARGE SCALE GENOMIC DNA]</scope>
    <source>
        <strain evidence="8">B Co 03.10</strain>
    </source>
</reference>
<keyword evidence="4" id="KW-0288">FMN</keyword>
<dbReference type="GO" id="GO:0016491">
    <property type="term" value="F:oxidoreductase activity"/>
    <property type="evidence" value="ECO:0007669"/>
    <property type="project" value="UniProtKB-KW"/>
</dbReference>
<evidence type="ECO:0000256" key="3">
    <source>
        <dbReference type="ARBA" id="ARBA00022630"/>
    </source>
</evidence>
<dbReference type="PANTHER" id="PTHR43673:SF2">
    <property type="entry name" value="NITROREDUCTASE"/>
    <property type="match status" value="1"/>
</dbReference>
<name>A0A1X6XIN3_9MICO</name>
<feature type="domain" description="Nitroreductase" evidence="6">
    <location>
        <begin position="20"/>
        <end position="206"/>
    </location>
</feature>
<protein>
    <submittedName>
        <fullName evidence="7">Nitroreductase family protein</fullName>
    </submittedName>
</protein>
<gene>
    <name evidence="7" type="ORF">FM105_10390</name>
</gene>
<evidence type="ECO:0000256" key="2">
    <source>
        <dbReference type="ARBA" id="ARBA00007118"/>
    </source>
</evidence>
<dbReference type="PANTHER" id="PTHR43673">
    <property type="entry name" value="NAD(P)H NITROREDUCTASE YDGI-RELATED"/>
    <property type="match status" value="1"/>
</dbReference>
<evidence type="ECO:0000313" key="7">
    <source>
        <dbReference type="EMBL" id="SLM99152.1"/>
    </source>
</evidence>
<evidence type="ECO:0000259" key="6">
    <source>
        <dbReference type="Pfam" id="PF00881"/>
    </source>
</evidence>